<accession>A0A8H2W3T0</accession>
<sequence length="445" mass="51304">MATLIHSRRGTVTRLRRHSQSPSDSDEDVYTAPLTPPVSPQYPLGRYPGQWSLGLQLKNLIFSRLVLFTIGSILTYSALFCQDGSVLGDTEDISGIDPKITSAIPLLYKDFIYNATKREGNTLKGHLDIFPGNTLSVARRFAKALPDYQQARAFSVLLEDLQITSDEIYHEYMHYYDSIRRHAEDAMILTNALVEDSEEVCRYQNVSDTVIMRTQDFKHLTDKRSYWFYPSTCGFRGMGIKAKYLEYLKALREGFNQADWNFYNHKFKGLTEVLRTGARLMSLFEEARTKSEVLQSAVEHGISTLSSDGTSTLEHNTNQSNEIIGYIENWLKNDFERGRIVREIEMPISVHKSQLALKAIDRKIREVVNILLHMENFLNDHWHVNCHIDAMANTLQNVSSYYNFNHPSHPMLVWEMYRSIWRRESTGPLIDPETCNTQQSWITHG</sequence>
<proteinExistence type="predicted"/>
<organism evidence="2 3">
    <name type="scientific">Sclerotinia trifoliorum</name>
    <dbReference type="NCBI Taxonomy" id="28548"/>
    <lineage>
        <taxon>Eukaryota</taxon>
        <taxon>Fungi</taxon>
        <taxon>Dikarya</taxon>
        <taxon>Ascomycota</taxon>
        <taxon>Pezizomycotina</taxon>
        <taxon>Leotiomycetes</taxon>
        <taxon>Helotiales</taxon>
        <taxon>Sclerotiniaceae</taxon>
        <taxon>Sclerotinia</taxon>
    </lineage>
</organism>
<comment type="caution">
    <text evidence="2">The sequence shown here is derived from an EMBL/GenBank/DDBJ whole genome shotgun (WGS) entry which is preliminary data.</text>
</comment>
<feature type="compositionally biased region" description="Basic residues" evidence="1">
    <location>
        <begin position="1"/>
        <end position="19"/>
    </location>
</feature>
<dbReference type="Proteomes" id="UP000624404">
    <property type="component" value="Unassembled WGS sequence"/>
</dbReference>
<dbReference type="OrthoDB" id="3549316at2759"/>
<protein>
    <submittedName>
        <fullName evidence="2">55398a7c-66ca-4295-a280-d1404843e626-CDS</fullName>
    </submittedName>
</protein>
<reference evidence="2" key="1">
    <citation type="submission" date="2020-10" db="EMBL/GenBank/DDBJ databases">
        <authorList>
            <person name="Kusch S."/>
        </authorList>
    </citation>
    <scope>NUCLEOTIDE SEQUENCE</scope>
    <source>
        <strain evidence="2">SwB9</strain>
    </source>
</reference>
<keyword evidence="3" id="KW-1185">Reference proteome</keyword>
<name>A0A8H2W3T0_9HELO</name>
<dbReference type="AlphaFoldDB" id="A0A8H2W3T0"/>
<evidence type="ECO:0000313" key="3">
    <source>
        <dbReference type="Proteomes" id="UP000624404"/>
    </source>
</evidence>
<feature type="region of interest" description="Disordered" evidence="1">
    <location>
        <begin position="1"/>
        <end position="36"/>
    </location>
</feature>
<gene>
    <name evidence="2" type="ORF">SCLTRI_LOCUS8779</name>
</gene>
<evidence type="ECO:0000313" key="2">
    <source>
        <dbReference type="EMBL" id="CAD6448986.1"/>
    </source>
</evidence>
<evidence type="ECO:0000256" key="1">
    <source>
        <dbReference type="SAM" id="MobiDB-lite"/>
    </source>
</evidence>
<dbReference type="EMBL" id="CAJHIA010000033">
    <property type="protein sequence ID" value="CAD6448986.1"/>
    <property type="molecule type" value="Genomic_DNA"/>
</dbReference>